<feature type="transmembrane region" description="Helical" evidence="7">
    <location>
        <begin position="23"/>
        <end position="44"/>
    </location>
</feature>
<dbReference type="GO" id="GO:0055085">
    <property type="term" value="P:transmembrane transport"/>
    <property type="evidence" value="ECO:0007669"/>
    <property type="project" value="InterPro"/>
</dbReference>
<dbReference type="GO" id="GO:0005886">
    <property type="term" value="C:plasma membrane"/>
    <property type="evidence" value="ECO:0007669"/>
    <property type="project" value="TreeGrafter"/>
</dbReference>
<comment type="subcellular location">
    <subcellularLocation>
        <location evidence="1">Membrane</location>
        <topology evidence="1">Multi-pass membrane protein</topology>
    </subcellularLocation>
</comment>
<feature type="transmembrane region" description="Helical" evidence="7">
    <location>
        <begin position="486"/>
        <end position="510"/>
    </location>
</feature>
<evidence type="ECO:0000256" key="3">
    <source>
        <dbReference type="ARBA" id="ARBA00022692"/>
    </source>
</evidence>
<dbReference type="EMBL" id="QFPW01000008">
    <property type="protein sequence ID" value="PZQ49206.1"/>
    <property type="molecule type" value="Genomic_DNA"/>
</dbReference>
<dbReference type="SUPFAM" id="SSF116726">
    <property type="entry name" value="TrkA C-terminal domain-like"/>
    <property type="match status" value="1"/>
</dbReference>
<keyword evidence="4" id="KW-0677">Repeat</keyword>
<dbReference type="Proteomes" id="UP000249185">
    <property type="component" value="Unassembled WGS sequence"/>
</dbReference>
<feature type="domain" description="Citrate transporter-like" evidence="8">
    <location>
        <begin position="17"/>
        <end position="540"/>
    </location>
</feature>
<accession>A0A2W5N6T2</accession>
<name>A0A2W5N6T2_RHOSU</name>
<keyword evidence="2" id="KW-0813">Transport</keyword>
<feature type="transmembrane region" description="Helical" evidence="7">
    <location>
        <begin position="541"/>
        <end position="565"/>
    </location>
</feature>
<dbReference type="Gene3D" id="3.30.70.1450">
    <property type="entry name" value="Regulator of K+ conductance, C-terminal domain"/>
    <property type="match status" value="1"/>
</dbReference>
<keyword evidence="3 7" id="KW-0812">Transmembrane</keyword>
<keyword evidence="5 7" id="KW-1133">Transmembrane helix</keyword>
<evidence type="ECO:0000256" key="1">
    <source>
        <dbReference type="ARBA" id="ARBA00004141"/>
    </source>
</evidence>
<keyword evidence="6 7" id="KW-0472">Membrane</keyword>
<feature type="transmembrane region" description="Helical" evidence="7">
    <location>
        <begin position="135"/>
        <end position="154"/>
    </location>
</feature>
<organism evidence="9 10">
    <name type="scientific">Rhodovulum sulfidophilum</name>
    <name type="common">Rhodobacter sulfidophilus</name>
    <dbReference type="NCBI Taxonomy" id="35806"/>
    <lineage>
        <taxon>Bacteria</taxon>
        <taxon>Pseudomonadati</taxon>
        <taxon>Pseudomonadota</taxon>
        <taxon>Alphaproteobacteria</taxon>
        <taxon>Rhodobacterales</taxon>
        <taxon>Paracoccaceae</taxon>
        <taxon>Rhodovulum</taxon>
    </lineage>
</organism>
<sequence>MSEIAIVFSIIGAMIGLFVWDRLPVPVVCLAASLALWASGLLDLRESLAGFGDPAVVFVAALFVVGAGMEAVGLTAWMGQVLIARAGDSRARLVVWMMVLCGGLGALITINGAVAALLPVVVVLAIRLGRSPGKLLMPLVFGAHAGSMLLLTGTPVNVLVAEASANAGAGGVGYFEFALVGVPLLIGTVVIAVLFGDRLLPDRTGRNLPPDLSRHVTTLVEHYRLRGALTHLRVREGSALVGEVASAGLVETEEDGARFVLALRSDGSPRREPLAAGDWIVVNGPPEAVAALAARLSLAVSEEAGRPAVEDTLLNRDAGLAEVVIPPRSALVGERVSPGMTTPSGDLVVLACHRGGVPLAPLTEIAPGDTVLLRGTWQALEKRLAAPGVLVVDSPELLRRQAVAMGLGAWEMVAILGIMVVLLASGAVPPAVAGLLAAGAVVLLGILDMDAAYRAINWTTVILMGALMPLATAMERSGAAHLMADWIVQTLGGFGPRALIAGLFVLTALLGQVISNTATAVIVIPIAVSAAAGMGVSPQPFLMSVGVAAAAAFLTPVSTAVNLMVMEPGGYRFGDYWKLGLPMMLWFFVVAVALTPLIWRF</sequence>
<dbReference type="InterPro" id="IPR004680">
    <property type="entry name" value="Cit_transptr-like_dom"/>
</dbReference>
<dbReference type="Pfam" id="PF03600">
    <property type="entry name" value="CitMHS"/>
    <property type="match status" value="1"/>
</dbReference>
<dbReference type="AlphaFoldDB" id="A0A2W5N6T2"/>
<feature type="transmembrane region" description="Helical" evidence="7">
    <location>
        <begin position="455"/>
        <end position="474"/>
    </location>
</feature>
<evidence type="ECO:0000259" key="8">
    <source>
        <dbReference type="Pfam" id="PF03600"/>
    </source>
</evidence>
<feature type="transmembrane region" description="Helical" evidence="7">
    <location>
        <begin position="56"/>
        <end position="78"/>
    </location>
</feature>
<comment type="caution">
    <text evidence="9">The sequence shown here is derived from an EMBL/GenBank/DDBJ whole genome shotgun (WGS) entry which is preliminary data.</text>
</comment>
<feature type="transmembrane region" description="Helical" evidence="7">
    <location>
        <begin position="402"/>
        <end position="424"/>
    </location>
</feature>
<feature type="transmembrane region" description="Helical" evidence="7">
    <location>
        <begin position="174"/>
        <end position="196"/>
    </location>
</feature>
<evidence type="ECO:0000313" key="10">
    <source>
        <dbReference type="Proteomes" id="UP000249185"/>
    </source>
</evidence>
<feature type="transmembrane region" description="Helical" evidence="7">
    <location>
        <begin position="430"/>
        <end position="448"/>
    </location>
</feature>
<dbReference type="InterPro" id="IPR036721">
    <property type="entry name" value="RCK_C_sf"/>
</dbReference>
<evidence type="ECO:0000313" key="9">
    <source>
        <dbReference type="EMBL" id="PZQ49206.1"/>
    </source>
</evidence>
<evidence type="ECO:0000256" key="2">
    <source>
        <dbReference type="ARBA" id="ARBA00022448"/>
    </source>
</evidence>
<dbReference type="PANTHER" id="PTHR43652">
    <property type="entry name" value="BASIC AMINO ACID ANTIPORTER YFCC-RELATED"/>
    <property type="match status" value="1"/>
</dbReference>
<evidence type="ECO:0000256" key="4">
    <source>
        <dbReference type="ARBA" id="ARBA00022737"/>
    </source>
</evidence>
<dbReference type="GO" id="GO:0006813">
    <property type="term" value="P:potassium ion transport"/>
    <property type="evidence" value="ECO:0007669"/>
    <property type="project" value="InterPro"/>
</dbReference>
<reference evidence="9 10" key="1">
    <citation type="submission" date="2017-08" db="EMBL/GenBank/DDBJ databases">
        <title>Infants hospitalized years apart are colonized by the same room-sourced microbial strains.</title>
        <authorList>
            <person name="Brooks B."/>
            <person name="Olm M.R."/>
            <person name="Firek B.A."/>
            <person name="Baker R."/>
            <person name="Thomas B.C."/>
            <person name="Morowitz M.J."/>
            <person name="Banfield J.F."/>
        </authorList>
    </citation>
    <scope>NUCLEOTIDE SEQUENCE [LARGE SCALE GENOMIC DNA]</scope>
    <source>
        <strain evidence="9">S2_005_002_R2_34</strain>
    </source>
</reference>
<evidence type="ECO:0000256" key="6">
    <source>
        <dbReference type="ARBA" id="ARBA00023136"/>
    </source>
</evidence>
<feature type="transmembrane region" description="Helical" evidence="7">
    <location>
        <begin position="577"/>
        <end position="599"/>
    </location>
</feature>
<feature type="transmembrane region" description="Helical" evidence="7">
    <location>
        <begin position="93"/>
        <end position="126"/>
    </location>
</feature>
<feature type="transmembrane region" description="Helical" evidence="7">
    <location>
        <begin position="517"/>
        <end position="535"/>
    </location>
</feature>
<dbReference type="InterPro" id="IPR051679">
    <property type="entry name" value="DASS-Related_Transporters"/>
</dbReference>
<evidence type="ECO:0000256" key="5">
    <source>
        <dbReference type="ARBA" id="ARBA00022989"/>
    </source>
</evidence>
<evidence type="ECO:0000256" key="7">
    <source>
        <dbReference type="SAM" id="Phobius"/>
    </source>
</evidence>
<protein>
    <submittedName>
        <fullName evidence="9">SLC13 family permease</fullName>
    </submittedName>
</protein>
<gene>
    <name evidence="9" type="ORF">DI556_11690</name>
</gene>
<dbReference type="PANTHER" id="PTHR43652:SF2">
    <property type="entry name" value="BASIC AMINO ACID ANTIPORTER YFCC-RELATED"/>
    <property type="match status" value="1"/>
</dbReference>
<proteinExistence type="predicted"/>